<dbReference type="CDD" id="cd14077">
    <property type="entry name" value="STKc_Kin1_2"/>
    <property type="match status" value="1"/>
</dbReference>
<comment type="catalytic activity">
    <reaction evidence="9">
        <text>L-seryl-[protein] + ATP = O-phospho-L-seryl-[protein] + ADP + H(+)</text>
        <dbReference type="Rhea" id="RHEA:17989"/>
        <dbReference type="Rhea" id="RHEA-COMP:9863"/>
        <dbReference type="Rhea" id="RHEA-COMP:11604"/>
        <dbReference type="ChEBI" id="CHEBI:15378"/>
        <dbReference type="ChEBI" id="CHEBI:29999"/>
        <dbReference type="ChEBI" id="CHEBI:30616"/>
        <dbReference type="ChEBI" id="CHEBI:83421"/>
        <dbReference type="ChEBI" id="CHEBI:456216"/>
        <dbReference type="EC" id="2.7.11.1"/>
    </reaction>
</comment>
<dbReference type="GO" id="GO:0005737">
    <property type="term" value="C:cytoplasm"/>
    <property type="evidence" value="ECO:0007669"/>
    <property type="project" value="TreeGrafter"/>
</dbReference>
<dbReference type="Pfam" id="PF00069">
    <property type="entry name" value="Pkinase"/>
    <property type="match status" value="1"/>
</dbReference>
<accession>A0A9P8PIP6</accession>
<comment type="caution">
    <text evidence="14">The sequence shown here is derived from an EMBL/GenBank/DDBJ whole genome shotgun (WGS) entry which is preliminary data.</text>
</comment>
<evidence type="ECO:0000256" key="5">
    <source>
        <dbReference type="ARBA" id="ARBA00022741"/>
    </source>
</evidence>
<evidence type="ECO:0000256" key="10">
    <source>
        <dbReference type="PROSITE-ProRule" id="PRU10141"/>
    </source>
</evidence>
<evidence type="ECO:0000313" key="15">
    <source>
        <dbReference type="Proteomes" id="UP000769528"/>
    </source>
</evidence>
<keyword evidence="5 10" id="KW-0547">Nucleotide-binding</keyword>
<dbReference type="InterPro" id="IPR000719">
    <property type="entry name" value="Prot_kinase_dom"/>
</dbReference>
<feature type="compositionally biased region" description="Low complexity" evidence="11">
    <location>
        <begin position="61"/>
        <end position="71"/>
    </location>
</feature>
<dbReference type="Pfam" id="PF02149">
    <property type="entry name" value="KA1"/>
    <property type="match status" value="1"/>
</dbReference>
<evidence type="ECO:0000256" key="1">
    <source>
        <dbReference type="ARBA" id="ARBA00010791"/>
    </source>
</evidence>
<feature type="compositionally biased region" description="Basic residues" evidence="11">
    <location>
        <begin position="805"/>
        <end position="823"/>
    </location>
</feature>
<name>A0A9P8PIP6_9ASCO</name>
<feature type="region of interest" description="Disordered" evidence="11">
    <location>
        <begin position="598"/>
        <end position="706"/>
    </location>
</feature>
<organism evidence="14 15">
    <name type="scientific">Wickerhamomyces mucosus</name>
    <dbReference type="NCBI Taxonomy" id="1378264"/>
    <lineage>
        <taxon>Eukaryota</taxon>
        <taxon>Fungi</taxon>
        <taxon>Dikarya</taxon>
        <taxon>Ascomycota</taxon>
        <taxon>Saccharomycotina</taxon>
        <taxon>Saccharomycetes</taxon>
        <taxon>Phaffomycetales</taxon>
        <taxon>Wickerhamomycetaceae</taxon>
        <taxon>Wickerhamomyces</taxon>
    </lineage>
</organism>
<feature type="compositionally biased region" description="Polar residues" evidence="11">
    <location>
        <begin position="170"/>
        <end position="184"/>
    </location>
</feature>
<feature type="compositionally biased region" description="Low complexity" evidence="11">
    <location>
        <begin position="631"/>
        <end position="647"/>
    </location>
</feature>
<dbReference type="PROSITE" id="PS00107">
    <property type="entry name" value="PROTEIN_KINASE_ATP"/>
    <property type="match status" value="1"/>
</dbReference>
<feature type="region of interest" description="Disordered" evidence="11">
    <location>
        <begin position="1084"/>
        <end position="1118"/>
    </location>
</feature>
<reference evidence="14" key="1">
    <citation type="journal article" date="2021" name="Open Biol.">
        <title>Shared evolutionary footprints suggest mitochondrial oxidative damage underlies multiple complex I losses in fungi.</title>
        <authorList>
            <person name="Schikora-Tamarit M.A."/>
            <person name="Marcet-Houben M."/>
            <person name="Nosek J."/>
            <person name="Gabaldon T."/>
        </authorList>
    </citation>
    <scope>NUCLEOTIDE SEQUENCE</scope>
    <source>
        <strain evidence="14">CBS6341</strain>
    </source>
</reference>
<feature type="region of interest" description="Disordered" evidence="11">
    <location>
        <begin position="853"/>
        <end position="893"/>
    </location>
</feature>
<feature type="binding site" evidence="10">
    <location>
        <position position="229"/>
    </location>
    <ligand>
        <name>ATP</name>
        <dbReference type="ChEBI" id="CHEBI:30616"/>
    </ligand>
</feature>
<dbReference type="InterPro" id="IPR011009">
    <property type="entry name" value="Kinase-like_dom_sf"/>
</dbReference>
<dbReference type="PANTHER" id="PTHR24346">
    <property type="entry name" value="MAP/MICROTUBULE AFFINITY-REGULATING KINASE"/>
    <property type="match status" value="1"/>
</dbReference>
<feature type="domain" description="KA1" evidence="13">
    <location>
        <begin position="1121"/>
        <end position="1170"/>
    </location>
</feature>
<dbReference type="GO" id="GO:0004674">
    <property type="term" value="F:protein serine/threonine kinase activity"/>
    <property type="evidence" value="ECO:0007669"/>
    <property type="project" value="UniProtKB-KW"/>
</dbReference>
<sequence>MPSEELNFNDNDYHISAQYQQQSILPKIRASNSTSAGSRRPTPTAVPATPRMLKNSSGNFQQQPTQQTNQTYKEEDPTFAQYDGATNTPQSTNSHYREQYQTQQNSGNNHVADSQSHHTLNSHQFQSSTGETPSKTPTQSRLLPPAALDQRQQQQVQQPQKIQLPPLQVDRSTSNGQRKQQSNQFHRRSIGEWDFMRTIGAGSMGKVKLAKHRRTGEICAIKIVPRAAKVYLRAHANDPPASTPEEAQKREKEFEKEIARDKRTIRETSLGKILYHPFICRLFEVITMSNHYYMLFEYVSGGQMLDYIVSHGSLKERHARKFARGIGSALDYLHKNNVVHRDLKIENIMISKSGDIKIIDFGLSNMYSNDLLLKTYCGSLYFAAPELLSAHPYIGPEVDVWSFGVVLFVLVCGRVPFDDQSVSVLHEKIKKGKIDYPNFLSPEVTSLLKRMLVVNPNKRATLSEILTHPWMTKGYEGPLLSLIPHRFPLTLPLDPLIIHEMHNLEFGSSEDQITQELTAVVSSNVYAEASQKWFKVQENKSHIPSSEVNPTSGFHPLVSIYYLVDEMVKRKKAKQSIVDIPISISDISQPSISVVETDSNAKVQTSKEQPQTSAITPVPAPVLTFPEQAHTSPTSTSQQQGPQLLSSNTAADESLAHQQVQRSNKDDNKGFNSLLRKFSKRRTNSERRPNIEHVSPTIATSNEQHRVDTYSPHKARFEGFGPASVRDQDNLVRRVGSLKITRNSPFDPSDVEIKEEKPQTLQVPLSQAPNKSHNRAVSAYTGPSEKIAEDKILEPSSGQSAVTQRKFHPSARAKSVGHSHQNNHRSNTPIPPLPTDINDDVFFDDVNIADYLSPTSVKDGAPSSSKDERNAPIDKDQESEKLDRSPQGSMPSIEYPRTLFLKGFFSVQTTSNKPLTAIRANIISVLTKNGIQFTEVRGGFVCIHTPSIETSKTEKTITLNNNDNAEDASLKSSGSYTIQNENSKGQAFEKDNTSLGDNSLDQQSTPSSKSSAHKRKFSIGGSILGYRRKQSGGAPPIPPTPTATSGYNHHNDASNNDLDSSASLDSFSAGRGGSDMLISSRIEQNKARASSNHDNTADDDEAQHQKSQNQSLATDKEGKKIAYGRSPLKFEIHVVKVPLVGLYGVQFKKVLGNTWLYKALAEQILNELNL</sequence>
<feature type="compositionally biased region" description="Polar residues" evidence="11">
    <location>
        <begin position="598"/>
        <end position="615"/>
    </location>
</feature>
<dbReference type="Gene3D" id="1.10.510.10">
    <property type="entry name" value="Transferase(Phosphotransferase) domain 1"/>
    <property type="match status" value="1"/>
</dbReference>
<gene>
    <name evidence="14" type="ORF">WICMUC_004521</name>
</gene>
<feature type="region of interest" description="Disordered" evidence="11">
    <location>
        <begin position="236"/>
        <end position="255"/>
    </location>
</feature>
<dbReference type="GO" id="GO:0000226">
    <property type="term" value="P:microtubule cytoskeleton organization"/>
    <property type="evidence" value="ECO:0007669"/>
    <property type="project" value="TreeGrafter"/>
</dbReference>
<feature type="compositionally biased region" description="Polar residues" evidence="11">
    <location>
        <begin position="84"/>
        <end position="141"/>
    </location>
</feature>
<keyword evidence="7 10" id="KW-0067">ATP-binding</keyword>
<dbReference type="InterPro" id="IPR008271">
    <property type="entry name" value="Ser/Thr_kinase_AS"/>
</dbReference>
<evidence type="ECO:0000256" key="8">
    <source>
        <dbReference type="ARBA" id="ARBA00047899"/>
    </source>
</evidence>
<feature type="region of interest" description="Disordered" evidence="11">
    <location>
        <begin position="790"/>
        <end position="836"/>
    </location>
</feature>
<dbReference type="EMBL" id="JAEUBF010001261">
    <property type="protein sequence ID" value="KAH3672014.1"/>
    <property type="molecule type" value="Genomic_DNA"/>
</dbReference>
<dbReference type="InterPro" id="IPR017441">
    <property type="entry name" value="Protein_kinase_ATP_BS"/>
</dbReference>
<keyword evidence="15" id="KW-1185">Reference proteome</keyword>
<evidence type="ECO:0000256" key="3">
    <source>
        <dbReference type="ARBA" id="ARBA00022527"/>
    </source>
</evidence>
<dbReference type="InterPro" id="IPR001772">
    <property type="entry name" value="KA1_dom"/>
</dbReference>
<feature type="region of interest" description="Disordered" evidence="11">
    <location>
        <begin position="24"/>
        <end position="189"/>
    </location>
</feature>
<dbReference type="GO" id="GO:0005524">
    <property type="term" value="F:ATP binding"/>
    <property type="evidence" value="ECO:0007669"/>
    <property type="project" value="UniProtKB-UniRule"/>
</dbReference>
<dbReference type="FunFam" id="1.10.510.10:FF:000571">
    <property type="entry name" value="Maternal embryonic leucine zipper kinase"/>
    <property type="match status" value="1"/>
</dbReference>
<protein>
    <recommendedName>
        <fullName evidence="2">non-specific serine/threonine protein kinase</fullName>
        <ecNumber evidence="2">2.7.11.1</ecNumber>
    </recommendedName>
</protein>
<feature type="compositionally biased region" description="Polar residues" evidence="11">
    <location>
        <begin position="993"/>
        <end position="1010"/>
    </location>
</feature>
<dbReference type="InterPro" id="IPR028375">
    <property type="entry name" value="KA1/Ssp2_C"/>
</dbReference>
<dbReference type="SUPFAM" id="SSF103243">
    <property type="entry name" value="KA1-like"/>
    <property type="match status" value="1"/>
</dbReference>
<feature type="compositionally biased region" description="Low complexity" evidence="11">
    <location>
        <begin position="39"/>
        <end position="51"/>
    </location>
</feature>
<dbReference type="SMART" id="SM00220">
    <property type="entry name" value="S_TKc"/>
    <property type="match status" value="1"/>
</dbReference>
<feature type="compositionally biased region" description="Low complexity" evidence="11">
    <location>
        <begin position="1042"/>
        <end position="1066"/>
    </location>
</feature>
<feature type="compositionally biased region" description="Basic and acidic residues" evidence="11">
    <location>
        <begin position="246"/>
        <end position="255"/>
    </location>
</feature>
<evidence type="ECO:0000256" key="4">
    <source>
        <dbReference type="ARBA" id="ARBA00022679"/>
    </source>
</evidence>
<feature type="compositionally biased region" description="Polar residues" evidence="11">
    <location>
        <begin position="24"/>
        <end position="37"/>
    </location>
</feature>
<evidence type="ECO:0000259" key="12">
    <source>
        <dbReference type="PROSITE" id="PS50011"/>
    </source>
</evidence>
<evidence type="ECO:0000256" key="2">
    <source>
        <dbReference type="ARBA" id="ARBA00012513"/>
    </source>
</evidence>
<dbReference type="PROSITE" id="PS50032">
    <property type="entry name" value="KA1"/>
    <property type="match status" value="1"/>
</dbReference>
<evidence type="ECO:0000259" key="13">
    <source>
        <dbReference type="PROSITE" id="PS50032"/>
    </source>
</evidence>
<dbReference type="PROSITE" id="PS00108">
    <property type="entry name" value="PROTEIN_KINASE_ST"/>
    <property type="match status" value="1"/>
</dbReference>
<evidence type="ECO:0000313" key="14">
    <source>
        <dbReference type="EMBL" id="KAH3672014.1"/>
    </source>
</evidence>
<keyword evidence="6" id="KW-0418">Kinase</keyword>
<evidence type="ECO:0000256" key="6">
    <source>
        <dbReference type="ARBA" id="ARBA00022777"/>
    </source>
</evidence>
<dbReference type="EC" id="2.7.11.1" evidence="2"/>
<dbReference type="Gene3D" id="3.30.310.80">
    <property type="entry name" value="Kinase associated domain 1, KA1"/>
    <property type="match status" value="1"/>
</dbReference>
<dbReference type="AlphaFoldDB" id="A0A9P8PIP6"/>
<feature type="compositionally biased region" description="Low complexity" evidence="11">
    <location>
        <begin position="142"/>
        <end position="168"/>
    </location>
</feature>
<feature type="region of interest" description="Disordered" evidence="11">
    <location>
        <begin position="988"/>
        <end position="1066"/>
    </location>
</feature>
<dbReference type="Proteomes" id="UP000769528">
    <property type="component" value="Unassembled WGS sequence"/>
</dbReference>
<dbReference type="PROSITE" id="PS50011">
    <property type="entry name" value="PROTEIN_KINASE_DOM"/>
    <property type="match status" value="1"/>
</dbReference>
<feature type="compositionally biased region" description="Polar residues" evidence="11">
    <location>
        <begin position="648"/>
        <end position="662"/>
    </location>
</feature>
<comment type="catalytic activity">
    <reaction evidence="8">
        <text>L-threonyl-[protein] + ATP = O-phospho-L-threonyl-[protein] + ADP + H(+)</text>
        <dbReference type="Rhea" id="RHEA:46608"/>
        <dbReference type="Rhea" id="RHEA-COMP:11060"/>
        <dbReference type="Rhea" id="RHEA-COMP:11605"/>
        <dbReference type="ChEBI" id="CHEBI:15378"/>
        <dbReference type="ChEBI" id="CHEBI:30013"/>
        <dbReference type="ChEBI" id="CHEBI:30616"/>
        <dbReference type="ChEBI" id="CHEBI:61977"/>
        <dbReference type="ChEBI" id="CHEBI:456216"/>
        <dbReference type="EC" id="2.7.11.1"/>
    </reaction>
</comment>
<dbReference type="GO" id="GO:0035556">
    <property type="term" value="P:intracellular signal transduction"/>
    <property type="evidence" value="ECO:0007669"/>
    <property type="project" value="TreeGrafter"/>
</dbReference>
<proteinExistence type="inferred from homology"/>
<evidence type="ECO:0000256" key="11">
    <source>
        <dbReference type="SAM" id="MobiDB-lite"/>
    </source>
</evidence>
<evidence type="ECO:0000256" key="9">
    <source>
        <dbReference type="ARBA" id="ARBA00048679"/>
    </source>
</evidence>
<keyword evidence="4" id="KW-0808">Transferase</keyword>
<feature type="compositionally biased region" description="Polar residues" evidence="11">
    <location>
        <begin position="759"/>
        <end position="771"/>
    </location>
</feature>
<feature type="compositionally biased region" description="Basic and acidic residues" evidence="11">
    <location>
        <begin position="865"/>
        <end position="884"/>
    </location>
</feature>
<comment type="similarity">
    <text evidence="1">Belongs to the protein kinase superfamily. CAMK Ser/Thr protein kinase family. NIM1 subfamily.</text>
</comment>
<dbReference type="SUPFAM" id="SSF56112">
    <property type="entry name" value="Protein kinase-like (PK-like)"/>
    <property type="match status" value="1"/>
</dbReference>
<evidence type="ECO:0000256" key="7">
    <source>
        <dbReference type="ARBA" id="ARBA00022840"/>
    </source>
</evidence>
<reference evidence="14" key="2">
    <citation type="submission" date="2021-01" db="EMBL/GenBank/DDBJ databases">
        <authorList>
            <person name="Schikora-Tamarit M.A."/>
        </authorList>
    </citation>
    <scope>NUCLEOTIDE SEQUENCE</scope>
    <source>
        <strain evidence="14">CBS6341</strain>
    </source>
</reference>
<feature type="domain" description="Protein kinase" evidence="12">
    <location>
        <begin position="193"/>
        <end position="471"/>
    </location>
</feature>
<dbReference type="PANTHER" id="PTHR24346:SF82">
    <property type="entry name" value="KP78A-RELATED"/>
    <property type="match status" value="1"/>
</dbReference>
<dbReference type="OrthoDB" id="1928777at2759"/>
<feature type="region of interest" description="Disordered" evidence="11">
    <location>
        <begin position="742"/>
        <end position="777"/>
    </location>
</feature>
<keyword evidence="3" id="KW-0723">Serine/threonine-protein kinase</keyword>